<keyword evidence="2" id="KW-1185">Reference proteome</keyword>
<protein>
    <submittedName>
        <fullName evidence="1">Uncharacterized protein</fullName>
    </submittedName>
</protein>
<accession>A0ACB8AIR3</accession>
<evidence type="ECO:0000313" key="2">
    <source>
        <dbReference type="Proteomes" id="UP000790377"/>
    </source>
</evidence>
<proteinExistence type="predicted"/>
<reference evidence="1" key="1">
    <citation type="journal article" date="2021" name="New Phytol.">
        <title>Evolutionary innovations through gain and loss of genes in the ectomycorrhizal Boletales.</title>
        <authorList>
            <person name="Wu G."/>
            <person name="Miyauchi S."/>
            <person name="Morin E."/>
            <person name="Kuo A."/>
            <person name="Drula E."/>
            <person name="Varga T."/>
            <person name="Kohler A."/>
            <person name="Feng B."/>
            <person name="Cao Y."/>
            <person name="Lipzen A."/>
            <person name="Daum C."/>
            <person name="Hundley H."/>
            <person name="Pangilinan J."/>
            <person name="Johnson J."/>
            <person name="Barry K."/>
            <person name="LaButti K."/>
            <person name="Ng V."/>
            <person name="Ahrendt S."/>
            <person name="Min B."/>
            <person name="Choi I.G."/>
            <person name="Park H."/>
            <person name="Plett J.M."/>
            <person name="Magnuson J."/>
            <person name="Spatafora J.W."/>
            <person name="Nagy L.G."/>
            <person name="Henrissat B."/>
            <person name="Grigoriev I.V."/>
            <person name="Yang Z.L."/>
            <person name="Xu J."/>
            <person name="Martin F.M."/>
        </authorList>
    </citation>
    <scope>NUCLEOTIDE SEQUENCE</scope>
    <source>
        <strain evidence="1">ATCC 28755</strain>
    </source>
</reference>
<organism evidence="1 2">
    <name type="scientific">Hygrophoropsis aurantiaca</name>
    <dbReference type="NCBI Taxonomy" id="72124"/>
    <lineage>
        <taxon>Eukaryota</taxon>
        <taxon>Fungi</taxon>
        <taxon>Dikarya</taxon>
        <taxon>Basidiomycota</taxon>
        <taxon>Agaricomycotina</taxon>
        <taxon>Agaricomycetes</taxon>
        <taxon>Agaricomycetidae</taxon>
        <taxon>Boletales</taxon>
        <taxon>Coniophorineae</taxon>
        <taxon>Hygrophoropsidaceae</taxon>
        <taxon>Hygrophoropsis</taxon>
    </lineage>
</organism>
<evidence type="ECO:0000313" key="1">
    <source>
        <dbReference type="EMBL" id="KAH7913103.1"/>
    </source>
</evidence>
<gene>
    <name evidence="1" type="ORF">BJ138DRAFT_1146819</name>
</gene>
<dbReference type="EMBL" id="MU267637">
    <property type="protein sequence ID" value="KAH7913103.1"/>
    <property type="molecule type" value="Genomic_DNA"/>
</dbReference>
<dbReference type="Proteomes" id="UP000790377">
    <property type="component" value="Unassembled WGS sequence"/>
</dbReference>
<name>A0ACB8AIR3_9AGAM</name>
<comment type="caution">
    <text evidence="1">The sequence shown here is derived from an EMBL/GenBank/DDBJ whole genome shotgun (WGS) entry which is preliminary data.</text>
</comment>
<sequence>MEIVPWHTGLLPVSAAHRCLNIVELQHKIFDFVLGSNLRDPVGRASLASIARTSRVFYSCAMEILWARLHSLRPLVQSLPADLWKLENKRLKFQRHMSVRDWMVFFHYAWRVRSLTISKETKWKESLSLFDPDVLRALTFPPTFGCVFPRLASLHWECTNRETLSVLRMFLSDRLTTLTLRLPGMNLDVSSQSFLASLGALCPNLKRLSVSGYGIDRFALDTAVSDCILDLVYLETLTCGTLSEMAIAHIARLRLPLVLSFDFPGVPLSPQVLQLFRYPAWSTVKRLSISAPAPTSLMPLTQTLYIAPRCLDFTFLNGEPCDTLQEFFGGLTRCCYQKSIEEFSVIYTTTTHISRNSHFTINTIRPLLLLTNLQSLTLVTGSTMRLDNKAIKEMAQCWPLLRTLDINVNTWRGTRVSTKGLIHLLKHCPQLQSLSIVIDFSPVDLFTVPTKAPAHGFSHKNLQFAYFGQSIIKHPLAITAFLTALMPNLSYVEAWDLQGRATEEDQTLYSDRWAEVHSLLVAFHAIRKQGRRLGKQKIGNDVDTDESESESDGSSVEGQPQDQPEEDPDEAGPAETVDQEEGNGEANDASESETEDIVAEGSDEEIAEDEEEDEEEEEVPHIEAPICHHA</sequence>